<accession>A0A9D1FL08</accession>
<gene>
    <name evidence="1" type="ORF">IAB51_02950</name>
</gene>
<reference evidence="1" key="1">
    <citation type="submission" date="2020-10" db="EMBL/GenBank/DDBJ databases">
        <authorList>
            <person name="Gilroy R."/>
        </authorList>
    </citation>
    <scope>NUCLEOTIDE SEQUENCE</scope>
    <source>
        <strain evidence="1">CHK199-13235</strain>
    </source>
</reference>
<organism evidence="1 2">
    <name type="scientific">Candidatus Merdivicinus excrementipullorum</name>
    <dbReference type="NCBI Taxonomy" id="2840867"/>
    <lineage>
        <taxon>Bacteria</taxon>
        <taxon>Bacillati</taxon>
        <taxon>Bacillota</taxon>
        <taxon>Clostridia</taxon>
        <taxon>Eubacteriales</taxon>
        <taxon>Oscillospiraceae</taxon>
        <taxon>Oscillospiraceae incertae sedis</taxon>
        <taxon>Candidatus Merdivicinus</taxon>
    </lineage>
</organism>
<evidence type="ECO:0000313" key="1">
    <source>
        <dbReference type="EMBL" id="HIS75746.1"/>
    </source>
</evidence>
<sequence>MNKPMQNVMKGAAAGAVLGTAAMVALNAGHNKGKQMKKKAAKAMKTVGSVFDSISQMM</sequence>
<comment type="caution">
    <text evidence="1">The sequence shown here is derived from an EMBL/GenBank/DDBJ whole genome shotgun (WGS) entry which is preliminary data.</text>
</comment>
<dbReference type="EMBL" id="DVJP01000024">
    <property type="protein sequence ID" value="HIS75746.1"/>
    <property type="molecule type" value="Genomic_DNA"/>
</dbReference>
<evidence type="ECO:0000313" key="2">
    <source>
        <dbReference type="Proteomes" id="UP000824002"/>
    </source>
</evidence>
<protein>
    <submittedName>
        <fullName evidence="1">Uncharacterized protein</fullName>
    </submittedName>
</protein>
<name>A0A9D1FL08_9FIRM</name>
<proteinExistence type="predicted"/>
<reference evidence="1" key="2">
    <citation type="journal article" date="2021" name="PeerJ">
        <title>Extensive microbial diversity within the chicken gut microbiome revealed by metagenomics and culture.</title>
        <authorList>
            <person name="Gilroy R."/>
            <person name="Ravi A."/>
            <person name="Getino M."/>
            <person name="Pursley I."/>
            <person name="Horton D.L."/>
            <person name="Alikhan N.F."/>
            <person name="Baker D."/>
            <person name="Gharbi K."/>
            <person name="Hall N."/>
            <person name="Watson M."/>
            <person name="Adriaenssens E.M."/>
            <person name="Foster-Nyarko E."/>
            <person name="Jarju S."/>
            <person name="Secka A."/>
            <person name="Antonio M."/>
            <person name="Oren A."/>
            <person name="Chaudhuri R.R."/>
            <person name="La Ragione R."/>
            <person name="Hildebrand F."/>
            <person name="Pallen M.J."/>
        </authorList>
    </citation>
    <scope>NUCLEOTIDE SEQUENCE</scope>
    <source>
        <strain evidence="1">CHK199-13235</strain>
    </source>
</reference>
<dbReference type="Proteomes" id="UP000824002">
    <property type="component" value="Unassembled WGS sequence"/>
</dbReference>
<dbReference type="AlphaFoldDB" id="A0A9D1FL08"/>